<feature type="transmembrane region" description="Helical" evidence="2">
    <location>
        <begin position="10"/>
        <end position="28"/>
    </location>
</feature>
<dbReference type="RefSeq" id="WP_089022317.1">
    <property type="nucleotide sequence ID" value="NZ_NIQC01000001.1"/>
</dbReference>
<dbReference type="GO" id="GO:0008933">
    <property type="term" value="F:peptidoglycan lytic transglycosylase activity"/>
    <property type="evidence" value="ECO:0007669"/>
    <property type="project" value="InterPro"/>
</dbReference>
<evidence type="ECO:0000256" key="1">
    <source>
        <dbReference type="ARBA" id="ARBA00007734"/>
    </source>
</evidence>
<protein>
    <recommendedName>
        <fullName evidence="3">Transglycosylase SLT domain-containing protein</fullName>
    </recommendedName>
</protein>
<dbReference type="InterPro" id="IPR023346">
    <property type="entry name" value="Lysozyme-like_dom_sf"/>
</dbReference>
<dbReference type="InterPro" id="IPR008258">
    <property type="entry name" value="Transglycosylase_SLT_dom_1"/>
</dbReference>
<dbReference type="PANTHER" id="PTHR37423:SF2">
    <property type="entry name" value="MEMBRANE-BOUND LYTIC MUREIN TRANSGLYCOSYLASE C"/>
    <property type="match status" value="1"/>
</dbReference>
<name>A0A226C0V2_9FIRM</name>
<keyword evidence="2" id="KW-1133">Transmembrane helix</keyword>
<comment type="similarity">
    <text evidence="1">Belongs to the transglycosylase Slt family.</text>
</comment>
<evidence type="ECO:0000259" key="3">
    <source>
        <dbReference type="Pfam" id="PF01464"/>
    </source>
</evidence>
<dbReference type="Pfam" id="PF01464">
    <property type="entry name" value="SLT"/>
    <property type="match status" value="1"/>
</dbReference>
<feature type="domain" description="Transglycosylase SLT" evidence="3">
    <location>
        <begin position="135"/>
        <end position="242"/>
    </location>
</feature>
<dbReference type="SUPFAM" id="SSF53955">
    <property type="entry name" value="Lysozyme-like"/>
    <property type="match status" value="1"/>
</dbReference>
<dbReference type="GO" id="GO:0000270">
    <property type="term" value="P:peptidoglycan metabolic process"/>
    <property type="evidence" value="ECO:0007669"/>
    <property type="project" value="InterPro"/>
</dbReference>
<dbReference type="InterPro" id="IPR000189">
    <property type="entry name" value="Transglyc_AS"/>
</dbReference>
<dbReference type="PROSITE" id="PS00922">
    <property type="entry name" value="TRANSGLYCOSYLASE"/>
    <property type="match status" value="1"/>
</dbReference>
<keyword evidence="2" id="KW-0472">Membrane</keyword>
<organism evidence="4 5">
    <name type="scientific">Natranaerobius trueperi</name>
    <dbReference type="NCBI Taxonomy" id="759412"/>
    <lineage>
        <taxon>Bacteria</taxon>
        <taxon>Bacillati</taxon>
        <taxon>Bacillota</taxon>
        <taxon>Clostridia</taxon>
        <taxon>Natranaerobiales</taxon>
        <taxon>Natranaerobiaceae</taxon>
        <taxon>Natranaerobius</taxon>
    </lineage>
</organism>
<dbReference type="Gene3D" id="1.10.530.10">
    <property type="match status" value="1"/>
</dbReference>
<dbReference type="PANTHER" id="PTHR37423">
    <property type="entry name" value="SOLUBLE LYTIC MUREIN TRANSGLYCOSYLASE-RELATED"/>
    <property type="match status" value="1"/>
</dbReference>
<accession>A0A226C0V2</accession>
<evidence type="ECO:0000313" key="4">
    <source>
        <dbReference type="EMBL" id="OWZ84893.1"/>
    </source>
</evidence>
<dbReference type="Proteomes" id="UP000214588">
    <property type="component" value="Unassembled WGS sequence"/>
</dbReference>
<evidence type="ECO:0000313" key="5">
    <source>
        <dbReference type="Proteomes" id="UP000214588"/>
    </source>
</evidence>
<keyword evidence="2" id="KW-0812">Transmembrane</keyword>
<reference evidence="4 5" key="1">
    <citation type="submission" date="2017-06" db="EMBL/GenBank/DDBJ databases">
        <title>Draft Genome Sequence of Natranaerobius trueperi halophilic, alkalithermophilic bacteria from soda lakes.</title>
        <authorList>
            <person name="Zhao B."/>
        </authorList>
    </citation>
    <scope>NUCLEOTIDE SEQUENCE [LARGE SCALE GENOMIC DNA]</scope>
    <source>
        <strain evidence="4 5">DSM 18760</strain>
    </source>
</reference>
<sequence>MHTIGGADKLYLLFVIGLILIMAYLLLLEDETVSLFSSEDRTESFEGQLDLYRIRSYLKQQVEQETLTEHDETQTVSRVRKQFSNRKDTEDEVIEDDTNFHIFETPFEQLEPEAKMISEITPLPKEVSEKILDQAKGLELDLALLLGLIKVESHFDPQNVSGAGAIGLMQLMPHTAEALSNNYNFEYYQERLYDPFFNVKLGTKLLRYLIDTYDGDIHKALTAYNRGQGGLSSYMSRNGTAESSFSHWVLEEATVFENKLQKHTH</sequence>
<evidence type="ECO:0000256" key="2">
    <source>
        <dbReference type="SAM" id="Phobius"/>
    </source>
</evidence>
<comment type="caution">
    <text evidence="4">The sequence shown here is derived from an EMBL/GenBank/DDBJ whole genome shotgun (WGS) entry which is preliminary data.</text>
</comment>
<keyword evidence="5" id="KW-1185">Reference proteome</keyword>
<dbReference type="GO" id="GO:0016020">
    <property type="term" value="C:membrane"/>
    <property type="evidence" value="ECO:0007669"/>
    <property type="project" value="InterPro"/>
</dbReference>
<dbReference type="CDD" id="cd16896">
    <property type="entry name" value="LT_Slt70-like"/>
    <property type="match status" value="1"/>
</dbReference>
<gene>
    <name evidence="4" type="ORF">CDO51_00355</name>
</gene>
<proteinExistence type="inferred from homology"/>
<dbReference type="AlphaFoldDB" id="A0A226C0V2"/>
<dbReference type="EMBL" id="NIQC01000001">
    <property type="protein sequence ID" value="OWZ84893.1"/>
    <property type="molecule type" value="Genomic_DNA"/>
</dbReference>
<dbReference type="OrthoDB" id="9815002at2"/>